<gene>
    <name evidence="3" type="ORF">KIW84_057184</name>
</gene>
<feature type="region of interest" description="Disordered" evidence="1">
    <location>
        <begin position="185"/>
        <end position="206"/>
    </location>
</feature>
<dbReference type="Gramene" id="Psat05G0718400-T1">
    <property type="protein sequence ID" value="KAI5412414.1"/>
    <property type="gene ID" value="KIW84_057184"/>
</dbReference>
<evidence type="ECO:0000313" key="4">
    <source>
        <dbReference type="Proteomes" id="UP001058974"/>
    </source>
</evidence>
<reference evidence="3 4" key="1">
    <citation type="journal article" date="2022" name="Nat. Genet.">
        <title>Improved pea reference genome and pan-genome highlight genomic features and evolutionary characteristics.</title>
        <authorList>
            <person name="Yang T."/>
            <person name="Liu R."/>
            <person name="Luo Y."/>
            <person name="Hu S."/>
            <person name="Wang D."/>
            <person name="Wang C."/>
            <person name="Pandey M.K."/>
            <person name="Ge S."/>
            <person name="Xu Q."/>
            <person name="Li N."/>
            <person name="Li G."/>
            <person name="Huang Y."/>
            <person name="Saxena R.K."/>
            <person name="Ji Y."/>
            <person name="Li M."/>
            <person name="Yan X."/>
            <person name="He Y."/>
            <person name="Liu Y."/>
            <person name="Wang X."/>
            <person name="Xiang C."/>
            <person name="Varshney R.K."/>
            <person name="Ding H."/>
            <person name="Gao S."/>
            <person name="Zong X."/>
        </authorList>
    </citation>
    <scope>NUCLEOTIDE SEQUENCE [LARGE SCALE GENOMIC DNA]</scope>
    <source>
        <strain evidence="3 4">cv. Zhongwan 6</strain>
    </source>
</reference>
<dbReference type="Proteomes" id="UP001058974">
    <property type="component" value="Chromosome 5"/>
</dbReference>
<evidence type="ECO:0000259" key="2">
    <source>
        <dbReference type="Pfam" id="PF14214"/>
    </source>
</evidence>
<keyword evidence="4" id="KW-1185">Reference proteome</keyword>
<comment type="caution">
    <text evidence="3">The sequence shown here is derived from an EMBL/GenBank/DDBJ whole genome shotgun (WGS) entry which is preliminary data.</text>
</comment>
<name>A0A9D4X2K3_PEA</name>
<protein>
    <recommendedName>
        <fullName evidence="2">Helitron helicase-like domain-containing protein</fullName>
    </recommendedName>
</protein>
<evidence type="ECO:0000313" key="3">
    <source>
        <dbReference type="EMBL" id="KAI5412414.1"/>
    </source>
</evidence>
<accession>A0A9D4X2K3</accession>
<dbReference type="PANTHER" id="PTHR45786:SF66">
    <property type="entry name" value="HOOK MOTIF PROTEIN, PUTATIVE-RELATED"/>
    <property type="match status" value="1"/>
</dbReference>
<dbReference type="PANTHER" id="PTHR45786">
    <property type="entry name" value="DNA BINDING PROTEIN-LIKE"/>
    <property type="match status" value="1"/>
</dbReference>
<dbReference type="AlphaFoldDB" id="A0A9D4X2K3"/>
<evidence type="ECO:0000256" key="1">
    <source>
        <dbReference type="SAM" id="MobiDB-lite"/>
    </source>
</evidence>
<dbReference type="Pfam" id="PF14214">
    <property type="entry name" value="Helitron_like_N"/>
    <property type="match status" value="1"/>
</dbReference>
<dbReference type="InterPro" id="IPR025476">
    <property type="entry name" value="Helitron_helicase-like"/>
</dbReference>
<sequence length="340" mass="39178">MKYEEQFNLVDDMVGDTFEVYVTYDEPQDFDGEQFSNEEAQNCYQLLKEMNMTLYEGSLESKLSICVRLLTVNANLNVPDQCLKFFTKMMLDATPTSFYDERKLVSKLGLEDADCAEIIEKTTDNMLKSMLAAQTQSVIMNASQENIDHYVQSLSACGENDSDSNCAATPSKDVFVAQPNVRHHNKSSNNRRIIDPTCSEGGNENVPWEQATKRNRLTIREWFAFRIHSISNEAQTILRLRRLYQQFLVDGFTMMELEKLRWFIKNQSKLKVGKYHYLTYARSNGHTHGAKTGKRVMLPSSYVGSRRCMDQLYFDEMATCSYVGFLDLFMKFTCNQTGLK</sequence>
<dbReference type="EMBL" id="JAMSHJ010000005">
    <property type="protein sequence ID" value="KAI5412414.1"/>
    <property type="molecule type" value="Genomic_DNA"/>
</dbReference>
<organism evidence="3 4">
    <name type="scientific">Pisum sativum</name>
    <name type="common">Garden pea</name>
    <name type="synonym">Lathyrus oleraceus</name>
    <dbReference type="NCBI Taxonomy" id="3888"/>
    <lineage>
        <taxon>Eukaryota</taxon>
        <taxon>Viridiplantae</taxon>
        <taxon>Streptophyta</taxon>
        <taxon>Embryophyta</taxon>
        <taxon>Tracheophyta</taxon>
        <taxon>Spermatophyta</taxon>
        <taxon>Magnoliopsida</taxon>
        <taxon>eudicotyledons</taxon>
        <taxon>Gunneridae</taxon>
        <taxon>Pentapetalae</taxon>
        <taxon>rosids</taxon>
        <taxon>fabids</taxon>
        <taxon>Fabales</taxon>
        <taxon>Fabaceae</taxon>
        <taxon>Papilionoideae</taxon>
        <taxon>50 kb inversion clade</taxon>
        <taxon>NPAAA clade</taxon>
        <taxon>Hologalegina</taxon>
        <taxon>IRL clade</taxon>
        <taxon>Fabeae</taxon>
        <taxon>Lathyrus</taxon>
    </lineage>
</organism>
<feature type="domain" description="Helitron helicase-like" evidence="2">
    <location>
        <begin position="222"/>
        <end position="336"/>
    </location>
</feature>
<proteinExistence type="predicted"/>